<dbReference type="GeneID" id="98117483"/>
<dbReference type="RefSeq" id="XP_070860345.1">
    <property type="nucleotide sequence ID" value="XM_071002238.1"/>
</dbReference>
<organism evidence="5 6">
    <name type="scientific">Ceratocystis lukuohia</name>
    <dbReference type="NCBI Taxonomy" id="2019550"/>
    <lineage>
        <taxon>Eukaryota</taxon>
        <taxon>Fungi</taxon>
        <taxon>Dikarya</taxon>
        <taxon>Ascomycota</taxon>
        <taxon>Pezizomycotina</taxon>
        <taxon>Sordariomycetes</taxon>
        <taxon>Hypocreomycetidae</taxon>
        <taxon>Microascales</taxon>
        <taxon>Ceratocystidaceae</taxon>
        <taxon>Ceratocystis</taxon>
    </lineage>
</organism>
<dbReference type="SMART" id="SM00360">
    <property type="entry name" value="RRM"/>
    <property type="match status" value="1"/>
</dbReference>
<feature type="compositionally biased region" description="Basic and acidic residues" evidence="3">
    <location>
        <begin position="369"/>
        <end position="382"/>
    </location>
</feature>
<dbReference type="InterPro" id="IPR000504">
    <property type="entry name" value="RRM_dom"/>
</dbReference>
<evidence type="ECO:0000259" key="4">
    <source>
        <dbReference type="PROSITE" id="PS50102"/>
    </source>
</evidence>
<dbReference type="PANTHER" id="PTHR23236">
    <property type="entry name" value="EUKARYOTIC TRANSLATION INITIATION FACTOR 4B/4H"/>
    <property type="match status" value="1"/>
</dbReference>
<evidence type="ECO:0000256" key="1">
    <source>
        <dbReference type="ARBA" id="ARBA00022884"/>
    </source>
</evidence>
<keyword evidence="1 2" id="KW-0694">RNA-binding</keyword>
<feature type="compositionally biased region" description="Gly residues" evidence="3">
    <location>
        <begin position="335"/>
        <end position="368"/>
    </location>
</feature>
<name>A0ABR4MLJ7_9PEZI</name>
<accession>A0ABR4MLJ7</accession>
<reference evidence="5 6" key="1">
    <citation type="submission" date="2020-05" db="EMBL/GenBank/DDBJ databases">
        <title>Ceratocystis lukuohia genome.</title>
        <authorList>
            <person name="Harrington T.C."/>
            <person name="Kim K."/>
            <person name="Mayers C.G."/>
        </authorList>
    </citation>
    <scope>NUCLEOTIDE SEQUENCE [LARGE SCALE GENOMIC DNA]</scope>
    <source>
        <strain evidence="5 6">C4212</strain>
    </source>
</reference>
<feature type="region of interest" description="Disordered" evidence="3">
    <location>
        <begin position="257"/>
        <end position="382"/>
    </location>
</feature>
<feature type="compositionally biased region" description="Acidic residues" evidence="3">
    <location>
        <begin position="56"/>
        <end position="65"/>
    </location>
</feature>
<sequence length="382" mass="42079">MAVKRRREDDEEVAAATSAAYDLENPVGTKPKKSSKKDKPFQSKAVKAKLKAKNDEDTENAEDPEVATAGDKDDGAAVLEKPADETKQQLSKKQLKKLEKKVKKAKEISEKDAVKTTEREKKKAEIAQDTQAEEEARIDDAAEDIIKVDGDTGGENAEDTDENQDEEHDKKKKERFIVFVGNLPFTAKEEHLRKHFASLEPSSIRLLTSKSDPTKTRGIAFIEFSHWRSMRTCLDKFHHSTFDDGLSPARKINIELTAGGGGKTAHRTAKIKAKNDKLRASRSRRIQRESDERSQRKEKEDIEAAETARETGMHPARLAQIKEGGAPETNSNNSGNGGRFGGRGRGGFGGGRGRGGFGRGGGGRGGGRGGDRDGRDFKRQRR</sequence>
<keyword evidence="6" id="KW-1185">Reference proteome</keyword>
<proteinExistence type="predicted"/>
<comment type="caution">
    <text evidence="5">The sequence shown here is derived from an EMBL/GenBank/DDBJ whole genome shotgun (WGS) entry which is preliminary data.</text>
</comment>
<feature type="compositionally biased region" description="Basic and acidic residues" evidence="3">
    <location>
        <begin position="105"/>
        <end position="126"/>
    </location>
</feature>
<dbReference type="Gene3D" id="3.30.70.330">
    <property type="match status" value="1"/>
</dbReference>
<feature type="compositionally biased region" description="Basic and acidic residues" evidence="3">
    <location>
        <begin position="134"/>
        <end position="150"/>
    </location>
</feature>
<dbReference type="InterPro" id="IPR012677">
    <property type="entry name" value="Nucleotide-bd_a/b_plait_sf"/>
</dbReference>
<feature type="compositionally biased region" description="Basic and acidic residues" evidence="3">
    <location>
        <begin position="70"/>
        <end position="87"/>
    </location>
</feature>
<dbReference type="PROSITE" id="PS50102">
    <property type="entry name" value="RRM"/>
    <property type="match status" value="1"/>
</dbReference>
<dbReference type="Pfam" id="PF00076">
    <property type="entry name" value="RRM_1"/>
    <property type="match status" value="1"/>
</dbReference>
<dbReference type="PANTHER" id="PTHR23236:SF51">
    <property type="entry name" value="NUCLEOLAR PROTEIN 6"/>
    <property type="match status" value="1"/>
</dbReference>
<evidence type="ECO:0000313" key="5">
    <source>
        <dbReference type="EMBL" id="KAL2889165.1"/>
    </source>
</evidence>
<gene>
    <name evidence="5" type="ORF">HOO65_030666</name>
</gene>
<feature type="region of interest" description="Disordered" evidence="3">
    <location>
        <begin position="1"/>
        <end position="172"/>
    </location>
</feature>
<dbReference type="CDD" id="cd12400">
    <property type="entry name" value="RRM_Nop6"/>
    <property type="match status" value="1"/>
</dbReference>
<feature type="domain" description="RRM" evidence="4">
    <location>
        <begin position="176"/>
        <end position="259"/>
    </location>
</feature>
<feature type="compositionally biased region" description="Acidic residues" evidence="3">
    <location>
        <begin position="156"/>
        <end position="166"/>
    </location>
</feature>
<dbReference type="InterPro" id="IPR034228">
    <property type="entry name" value="Nop6_RRM"/>
</dbReference>
<dbReference type="SUPFAM" id="SSF54928">
    <property type="entry name" value="RNA-binding domain, RBD"/>
    <property type="match status" value="1"/>
</dbReference>
<dbReference type="InterPro" id="IPR035979">
    <property type="entry name" value="RBD_domain_sf"/>
</dbReference>
<feature type="compositionally biased region" description="Basic and acidic residues" evidence="3">
    <location>
        <begin position="286"/>
        <end position="312"/>
    </location>
</feature>
<feature type="compositionally biased region" description="Basic residues" evidence="3">
    <location>
        <begin position="93"/>
        <end position="104"/>
    </location>
</feature>
<evidence type="ECO:0000313" key="6">
    <source>
        <dbReference type="Proteomes" id="UP001610728"/>
    </source>
</evidence>
<dbReference type="EMBL" id="JABSNW010000003">
    <property type="protein sequence ID" value="KAL2889165.1"/>
    <property type="molecule type" value="Genomic_DNA"/>
</dbReference>
<protein>
    <submittedName>
        <fullName evidence="5">RNA binding protein</fullName>
    </submittedName>
</protein>
<evidence type="ECO:0000256" key="2">
    <source>
        <dbReference type="PROSITE-ProRule" id="PRU00176"/>
    </source>
</evidence>
<evidence type="ECO:0000256" key="3">
    <source>
        <dbReference type="SAM" id="MobiDB-lite"/>
    </source>
</evidence>
<dbReference type="Proteomes" id="UP001610728">
    <property type="component" value="Unassembled WGS sequence"/>
</dbReference>